<dbReference type="Pfam" id="PF11158">
    <property type="entry name" value="DUF2938"/>
    <property type="match status" value="1"/>
</dbReference>
<feature type="transmembrane region" description="Helical" evidence="1">
    <location>
        <begin position="6"/>
        <end position="27"/>
    </location>
</feature>
<evidence type="ECO:0000313" key="3">
    <source>
        <dbReference type="Proteomes" id="UP000008815"/>
    </source>
</evidence>
<dbReference type="EMBL" id="AP009386">
    <property type="protein sequence ID" value="BAG45906.1"/>
    <property type="molecule type" value="Genomic_DNA"/>
</dbReference>
<dbReference type="InterPro" id="IPR021329">
    <property type="entry name" value="DUF2938"/>
</dbReference>
<proteinExistence type="predicted"/>
<name>A0A0H3KQM1_BURM1</name>
<dbReference type="RefSeq" id="WP_012217174.1">
    <property type="nucleotide sequence ID" value="NC_010086.1"/>
</dbReference>
<organism evidence="2 3">
    <name type="scientific">Burkholderia multivorans (strain ATCC 17616 / 249)</name>
    <dbReference type="NCBI Taxonomy" id="395019"/>
    <lineage>
        <taxon>Bacteria</taxon>
        <taxon>Pseudomonadati</taxon>
        <taxon>Pseudomonadota</taxon>
        <taxon>Betaproteobacteria</taxon>
        <taxon>Burkholderiales</taxon>
        <taxon>Burkholderiaceae</taxon>
        <taxon>Burkholderia</taxon>
        <taxon>Burkholderia cepacia complex</taxon>
    </lineage>
</organism>
<protein>
    <submittedName>
        <fullName evidence="2">Permease of the major facilitator superfamily</fullName>
    </submittedName>
</protein>
<evidence type="ECO:0000256" key="1">
    <source>
        <dbReference type="SAM" id="Phobius"/>
    </source>
</evidence>
<evidence type="ECO:0000313" key="2">
    <source>
        <dbReference type="EMBL" id="BAG45906.1"/>
    </source>
</evidence>
<keyword evidence="3" id="KW-1185">Reference proteome</keyword>
<dbReference type="Proteomes" id="UP000008815">
    <property type="component" value="Chromosome 2"/>
</dbReference>
<feature type="transmembrane region" description="Helical" evidence="1">
    <location>
        <begin position="74"/>
        <end position="95"/>
    </location>
</feature>
<accession>A0A0H3KQM1</accession>
<dbReference type="KEGG" id="bmu:Bmul_4463"/>
<gene>
    <name evidence="2" type="ordered locus">BMULJ_04047</name>
</gene>
<feature type="transmembrane region" description="Helical" evidence="1">
    <location>
        <begin position="101"/>
        <end position="123"/>
    </location>
</feature>
<keyword evidence="1" id="KW-0812">Transmembrane</keyword>
<keyword evidence="1" id="KW-0472">Membrane</keyword>
<dbReference type="KEGG" id="bmj:BMULJ_04047"/>
<sequence>MSAPALLLHIAAIGVGATLVMDLWALLRRRVFGVPSLDLALVGRWLGHMAHGRFRHASIAAAAPLRGERALGWAAHYAIGIAFAGLPVALAGPHWVDTPTLAPALAAGLVSVAAPFLVMQPAFGFGIAASRTPQPAVARRRSLVAHLSYGVGLYLAALALAA</sequence>
<feature type="transmembrane region" description="Helical" evidence="1">
    <location>
        <begin position="143"/>
        <end position="161"/>
    </location>
</feature>
<reference evidence="2 3" key="1">
    <citation type="submission" date="2007-04" db="EMBL/GenBank/DDBJ databases">
        <title>Complete genome sequence of Burkholderia multivorans ATCC 17616.</title>
        <authorList>
            <person name="Ohtsubo Y."/>
            <person name="Yamashita A."/>
            <person name="Kurokawa K."/>
            <person name="Takami H."/>
            <person name="Yuhara S."/>
            <person name="Nishiyama E."/>
            <person name="Endo R."/>
            <person name="Miyazaki R."/>
            <person name="Ono A."/>
            <person name="Yano K."/>
            <person name="Ito M."/>
            <person name="Sota M."/>
            <person name="Yuji N."/>
            <person name="Hattori M."/>
            <person name="Tsuda M."/>
        </authorList>
    </citation>
    <scope>NUCLEOTIDE SEQUENCE [LARGE SCALE GENOMIC DNA]</scope>
    <source>
        <strain evidence="3">ATCC 17616 / 249</strain>
    </source>
</reference>
<dbReference type="HOGENOM" id="CLU_116614_0_0_4"/>
<dbReference type="AlphaFoldDB" id="A0A0H3KQM1"/>
<dbReference type="eggNOG" id="ENOG5031TIF">
    <property type="taxonomic scope" value="Bacteria"/>
</dbReference>
<keyword evidence="1" id="KW-1133">Transmembrane helix</keyword>